<proteinExistence type="predicted"/>
<dbReference type="Gene3D" id="1.10.579.10">
    <property type="entry name" value="DNA Cyclobutane Dipyrimidine Photolyase, subunit A, domain 3"/>
    <property type="match status" value="1"/>
</dbReference>
<dbReference type="PANTHER" id="PTHR11455:SF9">
    <property type="entry name" value="CRYPTOCHROME CIRCADIAN CLOCK 5 ISOFORM X1"/>
    <property type="match status" value="1"/>
</dbReference>
<evidence type="ECO:0000256" key="2">
    <source>
        <dbReference type="ARBA" id="ARBA00022630"/>
    </source>
</evidence>
<dbReference type="GO" id="GO:0003677">
    <property type="term" value="F:DNA binding"/>
    <property type="evidence" value="ECO:0007669"/>
    <property type="project" value="TreeGrafter"/>
</dbReference>
<dbReference type="EMBL" id="CAEZSR010000276">
    <property type="protein sequence ID" value="CAB4596550.1"/>
    <property type="molecule type" value="Genomic_DNA"/>
</dbReference>
<sequence length="403" mass="44989">MPNPLPIPDVPDVGPWVDEHLGHLVCDPGSAARGRHRGGQLAADAALASLDVTGYARRRSTVHPPSARGATGLSPYVRHGLLTLAEVIRAVRDAPGDDRRKFVDEVWWQEYCRHLYARVGTAGRAALRREPAVGTPRWDEPLPAEMACLRHVRAELEQTGWLVNQTRMWVASQWTVRAGHDWADGEAWMFRHLLDGSRAANRYGWQWSVGAMTSKPYGFARWQVERRARAWCSSCPLRDACPIEQWPEAASGAPLDDSWLRSGDDLAGPSTPEVRGEPDVVWLTAESLGTRDPALVAWPDLPAVFVFDEPLLARLRLSRKRLVFLTETLAELAEHRPLELYLGSPASVLRDRSPAVTFAPVPGFRTRAERLDVAAVHPHPWLVRPAGRDVTSHSAWIRHARRT</sequence>
<keyword evidence="3" id="KW-0274">FAD</keyword>
<protein>
    <submittedName>
        <fullName evidence="5">Unannotated protein</fullName>
    </submittedName>
</protein>
<keyword evidence="2" id="KW-0285">Flavoprotein</keyword>
<reference evidence="5" key="1">
    <citation type="submission" date="2020-05" db="EMBL/GenBank/DDBJ databases">
        <authorList>
            <person name="Chiriac C."/>
            <person name="Salcher M."/>
            <person name="Ghai R."/>
            <person name="Kavagutti S V."/>
        </authorList>
    </citation>
    <scope>NUCLEOTIDE SEQUENCE</scope>
</reference>
<dbReference type="SUPFAM" id="SSF48173">
    <property type="entry name" value="Cryptochrome/photolyase FAD-binding domain"/>
    <property type="match status" value="1"/>
</dbReference>
<dbReference type="Gene3D" id="1.25.40.80">
    <property type="match status" value="1"/>
</dbReference>
<dbReference type="InterPro" id="IPR036134">
    <property type="entry name" value="Crypto/Photolyase_FAD-like_sf"/>
</dbReference>
<name>A0A6J6G7R3_9ZZZZ</name>
<feature type="domain" description="Cryptochrome/DNA photolyase FAD-binding" evidence="4">
    <location>
        <begin position="155"/>
        <end position="213"/>
    </location>
</feature>
<dbReference type="Pfam" id="PF03441">
    <property type="entry name" value="FAD_binding_7"/>
    <property type="match status" value="1"/>
</dbReference>
<dbReference type="PANTHER" id="PTHR11455">
    <property type="entry name" value="CRYPTOCHROME"/>
    <property type="match status" value="1"/>
</dbReference>
<evidence type="ECO:0000256" key="1">
    <source>
        <dbReference type="ARBA" id="ARBA00001974"/>
    </source>
</evidence>
<dbReference type="InterPro" id="IPR005101">
    <property type="entry name" value="Cryptochr/Photolyase_FAD-bd"/>
</dbReference>
<accession>A0A6J6G7R3</accession>
<dbReference type="GO" id="GO:0003904">
    <property type="term" value="F:deoxyribodipyrimidine photo-lyase activity"/>
    <property type="evidence" value="ECO:0007669"/>
    <property type="project" value="TreeGrafter"/>
</dbReference>
<evidence type="ECO:0000313" key="5">
    <source>
        <dbReference type="EMBL" id="CAB4596550.1"/>
    </source>
</evidence>
<dbReference type="AlphaFoldDB" id="A0A6J6G7R3"/>
<organism evidence="5">
    <name type="scientific">freshwater metagenome</name>
    <dbReference type="NCBI Taxonomy" id="449393"/>
    <lineage>
        <taxon>unclassified sequences</taxon>
        <taxon>metagenomes</taxon>
        <taxon>ecological metagenomes</taxon>
    </lineage>
</organism>
<gene>
    <name evidence="5" type="ORF">UFOPK1493_04040</name>
</gene>
<dbReference type="InterPro" id="IPR002081">
    <property type="entry name" value="Cryptochrome/DNA_photolyase_1"/>
</dbReference>
<dbReference type="GO" id="GO:0071949">
    <property type="term" value="F:FAD binding"/>
    <property type="evidence" value="ECO:0007669"/>
    <property type="project" value="TreeGrafter"/>
</dbReference>
<comment type="cofactor">
    <cofactor evidence="1">
        <name>FAD</name>
        <dbReference type="ChEBI" id="CHEBI:57692"/>
    </cofactor>
</comment>
<evidence type="ECO:0000256" key="3">
    <source>
        <dbReference type="ARBA" id="ARBA00022827"/>
    </source>
</evidence>
<evidence type="ECO:0000259" key="4">
    <source>
        <dbReference type="Pfam" id="PF03441"/>
    </source>
</evidence>